<organism evidence="1 2">
    <name type="scientific">Zarea fungicola</name>
    <dbReference type="NCBI Taxonomy" id="93591"/>
    <lineage>
        <taxon>Eukaryota</taxon>
        <taxon>Fungi</taxon>
        <taxon>Dikarya</taxon>
        <taxon>Ascomycota</taxon>
        <taxon>Pezizomycotina</taxon>
        <taxon>Sordariomycetes</taxon>
        <taxon>Hypocreomycetidae</taxon>
        <taxon>Hypocreales</taxon>
        <taxon>Cordycipitaceae</taxon>
        <taxon>Zarea</taxon>
    </lineage>
</organism>
<keyword evidence="2" id="KW-1185">Reference proteome</keyword>
<name>A0ACC1ND88_9HYPO</name>
<proteinExistence type="predicted"/>
<comment type="caution">
    <text evidence="1">The sequence shown here is derived from an EMBL/GenBank/DDBJ whole genome shotgun (WGS) entry which is preliminary data.</text>
</comment>
<sequence length="666" mass="75480">MNVKRRTRTGCLTCRTRRVKCDEKKPQCQRCENANVECAGYSMKQQLQVRYPRRNSTASTSALATANEHKELLQRGSSQTKINKSGYTGHRDDGLPLVALPVNPTPSQRPHSRAQDILGYHQYLYRTLSILFPPKNLHFWRDYMCEAAWETEWVLDAIVALGTIHRATLLCSQAGQDDQDCGQDAKLVALRTYIRALEGLSSNLAANGGPTPLALGVLVIMAYFECFCGNLAAAIRHTQIIQHYSYKLHLDGVHQVKTFVVPLESSLRDLELICRLSRPFPTALEPSSPSNAEKSVVAVPSSFFEAAATCSSTMLQRLLEFSAADLDLKHITWCVYTAHLNTVTREKIAAFLKALDEWKAINSSVFDNLANGHGLFDPTEYSEEALENLPFLPQCNENASLETCLALALYSFYKSRLLWALALSGDEDGSIELAAYFHVYDVLRLTKTAVMAAKKSSADIKLASERVRIGFTPLLYLVGRCCPKGSWVRWIVDELRMIGREGVFHSDAYATTLEVLLRLQEQEYRSASPVDDEKMFVPAHLRIIAVLIPDMDGQTFEAYYARPYGSQFIVERGYALLRTARWSRQINILQPLVEDCEIYQTPFCRQWLLERPIVQKWLDWNFDTEFNIDQVLRDHINEKLQYLGFGKKERLDFAQVTTAHVMPQPL</sequence>
<accession>A0ACC1ND88</accession>
<dbReference type="Proteomes" id="UP001143910">
    <property type="component" value="Unassembled WGS sequence"/>
</dbReference>
<evidence type="ECO:0000313" key="1">
    <source>
        <dbReference type="EMBL" id="KAJ2976763.1"/>
    </source>
</evidence>
<evidence type="ECO:0000313" key="2">
    <source>
        <dbReference type="Proteomes" id="UP001143910"/>
    </source>
</evidence>
<reference evidence="1" key="1">
    <citation type="submission" date="2022-08" db="EMBL/GenBank/DDBJ databases">
        <title>Genome Sequence of Lecanicillium fungicola.</title>
        <authorList>
            <person name="Buettner E."/>
        </authorList>
    </citation>
    <scope>NUCLEOTIDE SEQUENCE</scope>
    <source>
        <strain evidence="1">Babe33</strain>
    </source>
</reference>
<dbReference type="EMBL" id="JANJQO010000544">
    <property type="protein sequence ID" value="KAJ2976763.1"/>
    <property type="molecule type" value="Genomic_DNA"/>
</dbReference>
<protein>
    <submittedName>
        <fullName evidence="1">Uncharacterized protein</fullName>
    </submittedName>
</protein>
<gene>
    <name evidence="1" type="ORF">NQ176_g4757</name>
</gene>